<reference evidence="1" key="1">
    <citation type="submission" date="2022-11" db="EMBL/GenBank/DDBJ databases">
        <authorList>
            <person name="Petersen C."/>
        </authorList>
    </citation>
    <scope>NUCLEOTIDE SEQUENCE</scope>
    <source>
        <strain evidence="1">IBT 16849</strain>
    </source>
</reference>
<accession>A0A9W9M198</accession>
<sequence length="234" mass="26468">MASTNIPLQPIQPSTSKDQILTVRSNKMASSDTPQYNQTPSKNPAFTVDFTWKKWRAMVSDASNPGSDPLYTVHFPFSLETHIVFKKTSDKEVIGNGKLNFVSINAEYELRGQKARLLAQKRWRTVYTHRSLNFSDTESPVTMTWTSDAGFKGWDFICVDEQQMPVAKFTANCWGLTNIGKIEFSGSKANDRAAQEEIMVTGITLYYCMVLRCNNIFNLFGSIFARPGQKQHVN</sequence>
<reference evidence="1" key="2">
    <citation type="journal article" date="2023" name="IMA Fungus">
        <title>Comparative genomic study of the Penicillium genus elucidates a diverse pangenome and 15 lateral gene transfer events.</title>
        <authorList>
            <person name="Petersen C."/>
            <person name="Sorensen T."/>
            <person name="Nielsen M.R."/>
            <person name="Sondergaard T.E."/>
            <person name="Sorensen J.L."/>
            <person name="Fitzpatrick D.A."/>
            <person name="Frisvad J.C."/>
            <person name="Nielsen K.L."/>
        </authorList>
    </citation>
    <scope>NUCLEOTIDE SEQUENCE</scope>
    <source>
        <strain evidence="1">IBT 16849</strain>
    </source>
</reference>
<evidence type="ECO:0000313" key="1">
    <source>
        <dbReference type="EMBL" id="KAJ5184884.1"/>
    </source>
</evidence>
<evidence type="ECO:0000313" key="2">
    <source>
        <dbReference type="Proteomes" id="UP001150879"/>
    </source>
</evidence>
<keyword evidence="2" id="KW-1185">Reference proteome</keyword>
<dbReference type="AlphaFoldDB" id="A0A9W9M198"/>
<comment type="caution">
    <text evidence="1">The sequence shown here is derived from an EMBL/GenBank/DDBJ whole genome shotgun (WGS) entry which is preliminary data.</text>
</comment>
<dbReference type="EMBL" id="JAPQKP010000006">
    <property type="protein sequence ID" value="KAJ5184884.1"/>
    <property type="molecule type" value="Genomic_DNA"/>
</dbReference>
<name>A0A9W9M198_9EURO</name>
<proteinExistence type="predicted"/>
<gene>
    <name evidence="1" type="ORF">N7472_009724</name>
</gene>
<protein>
    <submittedName>
        <fullName evidence="1">Uncharacterized protein</fullName>
    </submittedName>
</protein>
<organism evidence="1 2">
    <name type="scientific">Penicillium cf. griseofulvum</name>
    <dbReference type="NCBI Taxonomy" id="2972120"/>
    <lineage>
        <taxon>Eukaryota</taxon>
        <taxon>Fungi</taxon>
        <taxon>Dikarya</taxon>
        <taxon>Ascomycota</taxon>
        <taxon>Pezizomycotina</taxon>
        <taxon>Eurotiomycetes</taxon>
        <taxon>Eurotiomycetidae</taxon>
        <taxon>Eurotiales</taxon>
        <taxon>Aspergillaceae</taxon>
        <taxon>Penicillium</taxon>
    </lineage>
</organism>
<dbReference type="Proteomes" id="UP001150879">
    <property type="component" value="Unassembled WGS sequence"/>
</dbReference>